<organism evidence="2 3">
    <name type="scientific">Sistotremastrum niveocremeum HHB9708</name>
    <dbReference type="NCBI Taxonomy" id="1314777"/>
    <lineage>
        <taxon>Eukaryota</taxon>
        <taxon>Fungi</taxon>
        <taxon>Dikarya</taxon>
        <taxon>Basidiomycota</taxon>
        <taxon>Agaricomycotina</taxon>
        <taxon>Agaricomycetes</taxon>
        <taxon>Sistotremastrales</taxon>
        <taxon>Sistotremastraceae</taxon>
        <taxon>Sertulicium</taxon>
        <taxon>Sertulicium niveocremeum</taxon>
    </lineage>
</organism>
<protein>
    <submittedName>
        <fullName evidence="2">Uncharacterized protein</fullName>
    </submittedName>
</protein>
<dbReference type="Proteomes" id="UP000076722">
    <property type="component" value="Unassembled WGS sequence"/>
</dbReference>
<feature type="compositionally biased region" description="Low complexity" evidence="1">
    <location>
        <begin position="53"/>
        <end position="80"/>
    </location>
</feature>
<evidence type="ECO:0000256" key="1">
    <source>
        <dbReference type="SAM" id="MobiDB-lite"/>
    </source>
</evidence>
<accession>A0A164ZGS3</accession>
<dbReference type="AlphaFoldDB" id="A0A164ZGS3"/>
<feature type="compositionally biased region" description="Low complexity" evidence="1">
    <location>
        <begin position="9"/>
        <end position="25"/>
    </location>
</feature>
<proteinExistence type="predicted"/>
<reference evidence="2 3" key="1">
    <citation type="journal article" date="2016" name="Mol. Biol. Evol.">
        <title>Comparative Genomics of Early-Diverging Mushroom-Forming Fungi Provides Insights into the Origins of Lignocellulose Decay Capabilities.</title>
        <authorList>
            <person name="Nagy L.G."/>
            <person name="Riley R."/>
            <person name="Tritt A."/>
            <person name="Adam C."/>
            <person name="Daum C."/>
            <person name="Floudas D."/>
            <person name="Sun H."/>
            <person name="Yadav J.S."/>
            <person name="Pangilinan J."/>
            <person name="Larsson K.H."/>
            <person name="Matsuura K."/>
            <person name="Barry K."/>
            <person name="Labutti K."/>
            <person name="Kuo R."/>
            <person name="Ohm R.A."/>
            <person name="Bhattacharya S.S."/>
            <person name="Shirouzu T."/>
            <person name="Yoshinaga Y."/>
            <person name="Martin F.M."/>
            <person name="Grigoriev I.V."/>
            <person name="Hibbett D.S."/>
        </authorList>
    </citation>
    <scope>NUCLEOTIDE SEQUENCE [LARGE SCALE GENOMIC DNA]</scope>
    <source>
        <strain evidence="2 3">HHB9708</strain>
    </source>
</reference>
<feature type="compositionally biased region" description="Basic residues" evidence="1">
    <location>
        <begin position="81"/>
        <end position="90"/>
    </location>
</feature>
<name>A0A164ZGS3_9AGAM</name>
<gene>
    <name evidence="2" type="ORF">SISNIDRAFT_449263</name>
</gene>
<feature type="compositionally biased region" description="Pro residues" evidence="1">
    <location>
        <begin position="107"/>
        <end position="116"/>
    </location>
</feature>
<keyword evidence="3" id="KW-1185">Reference proteome</keyword>
<sequence>MPPRLQRTPSSALRGPRPLRSSSLSTQPPLTEDVAMHSFEPSLDLPPLSANPSRLSTQSTSSTMSDASVDSSASSSSSSSLRRRAHVRRRSRDDKPTGPRNSQQLASPPPSPPSQPQKPYLFPINTSPSSPAPPPPIFPAVSPGDNPCFLASRQPSLRAHALAVKEHSEDDEIDWDAIVHVMSLPSPPVTPIVIPQRKSTNEISAMLVERWQRYDSALQKAS</sequence>
<dbReference type="EMBL" id="KV419396">
    <property type="protein sequence ID" value="KZS97709.1"/>
    <property type="molecule type" value="Genomic_DNA"/>
</dbReference>
<feature type="region of interest" description="Disordered" evidence="1">
    <location>
        <begin position="1"/>
        <end position="145"/>
    </location>
</feature>
<evidence type="ECO:0000313" key="3">
    <source>
        <dbReference type="Proteomes" id="UP000076722"/>
    </source>
</evidence>
<evidence type="ECO:0000313" key="2">
    <source>
        <dbReference type="EMBL" id="KZS97709.1"/>
    </source>
</evidence>